<organism evidence="1 2">
    <name type="scientific">Pectinatus brassicae</name>
    <dbReference type="NCBI Taxonomy" id="862415"/>
    <lineage>
        <taxon>Bacteria</taxon>
        <taxon>Bacillati</taxon>
        <taxon>Bacillota</taxon>
        <taxon>Negativicutes</taxon>
        <taxon>Selenomonadales</taxon>
        <taxon>Selenomonadaceae</taxon>
        <taxon>Pectinatus</taxon>
    </lineage>
</organism>
<evidence type="ECO:0000313" key="2">
    <source>
        <dbReference type="Proteomes" id="UP000559117"/>
    </source>
</evidence>
<reference evidence="1 2" key="1">
    <citation type="submission" date="2020-08" db="EMBL/GenBank/DDBJ databases">
        <title>Genomic Encyclopedia of Type Strains, Phase IV (KMG-IV): sequencing the most valuable type-strain genomes for metagenomic binning, comparative biology and taxonomic classification.</title>
        <authorList>
            <person name="Goeker M."/>
        </authorList>
    </citation>
    <scope>NUCLEOTIDE SEQUENCE [LARGE SCALE GENOMIC DNA]</scope>
    <source>
        <strain evidence="1 2">DSM 24661</strain>
    </source>
</reference>
<accession>A0A840UTZ6</accession>
<evidence type="ECO:0000313" key="1">
    <source>
        <dbReference type="EMBL" id="MBB5336423.1"/>
    </source>
</evidence>
<dbReference type="RefSeq" id="WP_260162606.1">
    <property type="nucleotide sequence ID" value="NZ_JACHFH010000017.1"/>
</dbReference>
<dbReference type="EMBL" id="JACHFH010000017">
    <property type="protein sequence ID" value="MBB5336423.1"/>
    <property type="molecule type" value="Genomic_DNA"/>
</dbReference>
<keyword evidence="2" id="KW-1185">Reference proteome</keyword>
<proteinExistence type="predicted"/>
<comment type="caution">
    <text evidence="1">The sequence shown here is derived from an EMBL/GenBank/DDBJ whole genome shotgun (WGS) entry which is preliminary data.</text>
</comment>
<protein>
    <submittedName>
        <fullName evidence="1">Uncharacterized protein</fullName>
    </submittedName>
</protein>
<gene>
    <name evidence="1" type="ORF">HNR32_001571</name>
</gene>
<sequence length="42" mass="4812">MEKRLCGKCCLNAIDEEHFDINNVMFGQQNNVLNKGSKLKNN</sequence>
<dbReference type="Proteomes" id="UP000559117">
    <property type="component" value="Unassembled WGS sequence"/>
</dbReference>
<name>A0A840UTZ6_9FIRM</name>
<dbReference type="AlphaFoldDB" id="A0A840UTZ6"/>